<sequence>MSCFKLAGRLCTCKTYNGCDNLTCNDGYYQILHHNSRQQLCQGGLSADETIIVCYKCKAGTLIVGISVQNNNCQTFDVNTGICTKLSN</sequence>
<reference evidence="1 2" key="1">
    <citation type="journal article" date="2006" name="Nature">
        <title>Global trends of whole-genome duplications revealed by the ciliate Paramecium tetraurelia.</title>
        <authorList>
            <consortium name="Genoscope"/>
            <person name="Aury J.-M."/>
            <person name="Jaillon O."/>
            <person name="Duret L."/>
            <person name="Noel B."/>
            <person name="Jubin C."/>
            <person name="Porcel B.M."/>
            <person name="Segurens B."/>
            <person name="Daubin V."/>
            <person name="Anthouard V."/>
            <person name="Aiach N."/>
            <person name="Arnaiz O."/>
            <person name="Billaut A."/>
            <person name="Beisson J."/>
            <person name="Blanc I."/>
            <person name="Bouhouche K."/>
            <person name="Camara F."/>
            <person name="Duharcourt S."/>
            <person name="Guigo R."/>
            <person name="Gogendeau D."/>
            <person name="Katinka M."/>
            <person name="Keller A.-M."/>
            <person name="Kissmehl R."/>
            <person name="Klotz C."/>
            <person name="Koll F."/>
            <person name="Le Moue A."/>
            <person name="Lepere C."/>
            <person name="Malinsky S."/>
            <person name="Nowacki M."/>
            <person name="Nowak J.K."/>
            <person name="Plattner H."/>
            <person name="Poulain J."/>
            <person name="Ruiz F."/>
            <person name="Serrano V."/>
            <person name="Zagulski M."/>
            <person name="Dessen P."/>
            <person name="Betermier M."/>
            <person name="Weissenbach J."/>
            <person name="Scarpelli C."/>
            <person name="Schachter V."/>
            <person name="Sperling L."/>
            <person name="Meyer E."/>
            <person name="Cohen J."/>
            <person name="Wincker P."/>
        </authorList>
    </citation>
    <scope>NUCLEOTIDE SEQUENCE [LARGE SCALE GENOMIC DNA]</scope>
    <source>
        <strain evidence="1 2">Stock d4-2</strain>
    </source>
</reference>
<name>A0C393_PARTE</name>
<dbReference type="KEGG" id="ptm:GSPATT00034738001"/>
<accession>A0C393</accession>
<dbReference type="HOGENOM" id="CLU_2473781_0_0_1"/>
<dbReference type="Proteomes" id="UP000000600">
    <property type="component" value="Unassembled WGS sequence"/>
</dbReference>
<proteinExistence type="predicted"/>
<organism evidence="1 2">
    <name type="scientific">Paramecium tetraurelia</name>
    <dbReference type="NCBI Taxonomy" id="5888"/>
    <lineage>
        <taxon>Eukaryota</taxon>
        <taxon>Sar</taxon>
        <taxon>Alveolata</taxon>
        <taxon>Ciliophora</taxon>
        <taxon>Intramacronucleata</taxon>
        <taxon>Oligohymenophorea</taxon>
        <taxon>Peniculida</taxon>
        <taxon>Parameciidae</taxon>
        <taxon>Paramecium</taxon>
    </lineage>
</organism>
<gene>
    <name evidence="1" type="ORF">GSPATT00034738001</name>
</gene>
<dbReference type="InParanoid" id="A0C393"/>
<dbReference type="RefSeq" id="XP_001432657.1">
    <property type="nucleotide sequence ID" value="XM_001432620.1"/>
</dbReference>
<keyword evidence="2" id="KW-1185">Reference proteome</keyword>
<evidence type="ECO:0008006" key="3">
    <source>
        <dbReference type="Google" id="ProtNLM"/>
    </source>
</evidence>
<dbReference type="AlphaFoldDB" id="A0C393"/>
<evidence type="ECO:0000313" key="1">
    <source>
        <dbReference type="EMBL" id="CAK65260.1"/>
    </source>
</evidence>
<evidence type="ECO:0000313" key="2">
    <source>
        <dbReference type="Proteomes" id="UP000000600"/>
    </source>
</evidence>
<dbReference type="EMBL" id="CT868037">
    <property type="protein sequence ID" value="CAK65260.1"/>
    <property type="molecule type" value="Genomic_DNA"/>
</dbReference>
<dbReference type="GeneID" id="5018442"/>
<protein>
    <recommendedName>
        <fullName evidence="3">EGF-like domain-containing protein</fullName>
    </recommendedName>
</protein>